<name>A0AC34F7S1_9BILA</name>
<dbReference type="WBParaSite" id="ES5_v2.g13064.t1">
    <property type="protein sequence ID" value="ES5_v2.g13064.t1"/>
    <property type="gene ID" value="ES5_v2.g13064"/>
</dbReference>
<protein>
    <submittedName>
        <fullName evidence="2">Uncharacterized protein</fullName>
    </submittedName>
</protein>
<organism evidence="1 2">
    <name type="scientific">Panagrolaimus sp. ES5</name>
    <dbReference type="NCBI Taxonomy" id="591445"/>
    <lineage>
        <taxon>Eukaryota</taxon>
        <taxon>Metazoa</taxon>
        <taxon>Ecdysozoa</taxon>
        <taxon>Nematoda</taxon>
        <taxon>Chromadorea</taxon>
        <taxon>Rhabditida</taxon>
        <taxon>Tylenchina</taxon>
        <taxon>Panagrolaimomorpha</taxon>
        <taxon>Panagrolaimoidea</taxon>
        <taxon>Panagrolaimidae</taxon>
        <taxon>Panagrolaimus</taxon>
    </lineage>
</organism>
<sequence>MTTTRPPTSVGGIITTTTLGSGGALPTTTRPAQDTGCNKGFQVVSSSADPSSSATGKFGGYFQYRSSCEELCNRNYGLLKCMGYMYEPRNRGKCTIFQYPTDGKIIENPNSVASVFKKC</sequence>
<proteinExistence type="predicted"/>
<evidence type="ECO:0000313" key="2">
    <source>
        <dbReference type="WBParaSite" id="ES5_v2.g13064.t1"/>
    </source>
</evidence>
<reference evidence="2" key="1">
    <citation type="submission" date="2022-11" db="UniProtKB">
        <authorList>
            <consortium name="WormBaseParasite"/>
        </authorList>
    </citation>
    <scope>IDENTIFICATION</scope>
</reference>
<accession>A0AC34F7S1</accession>
<evidence type="ECO:0000313" key="1">
    <source>
        <dbReference type="Proteomes" id="UP000887579"/>
    </source>
</evidence>
<dbReference type="Proteomes" id="UP000887579">
    <property type="component" value="Unplaced"/>
</dbReference>